<evidence type="ECO:0000256" key="1">
    <source>
        <dbReference type="ARBA" id="ARBA00022679"/>
    </source>
</evidence>
<name>A0ABT9WRR2_9BACI</name>
<dbReference type="EMBL" id="JAUSTT010000009">
    <property type="protein sequence ID" value="MDQ0175902.1"/>
    <property type="molecule type" value="Genomic_DNA"/>
</dbReference>
<feature type="domain" description="N-acetyltransferase" evidence="3">
    <location>
        <begin position="1"/>
        <end position="153"/>
    </location>
</feature>
<evidence type="ECO:0000313" key="5">
    <source>
        <dbReference type="Proteomes" id="UP001223586"/>
    </source>
</evidence>
<dbReference type="PANTHER" id="PTHR43877:SF2">
    <property type="entry name" value="AMINOALKYLPHOSPHONATE N-ACETYLTRANSFERASE-RELATED"/>
    <property type="match status" value="1"/>
</dbReference>
<dbReference type="InterPro" id="IPR050832">
    <property type="entry name" value="Bact_Acetyltransf"/>
</dbReference>
<dbReference type="Gene3D" id="3.40.630.30">
    <property type="match status" value="1"/>
</dbReference>
<dbReference type="Proteomes" id="UP001223586">
    <property type="component" value="Unassembled WGS sequence"/>
</dbReference>
<dbReference type="PROSITE" id="PS51186">
    <property type="entry name" value="GNAT"/>
    <property type="match status" value="1"/>
</dbReference>
<keyword evidence="2" id="KW-0012">Acyltransferase</keyword>
<dbReference type="RefSeq" id="WP_307228616.1">
    <property type="nucleotide sequence ID" value="NZ_JAUSTT010000009.1"/>
</dbReference>
<evidence type="ECO:0000259" key="3">
    <source>
        <dbReference type="PROSITE" id="PS51186"/>
    </source>
</evidence>
<gene>
    <name evidence="4" type="ORF">J2S08_001738</name>
</gene>
<dbReference type="CDD" id="cd04301">
    <property type="entry name" value="NAT_SF"/>
    <property type="match status" value="1"/>
</dbReference>
<sequence length="153" mass="17794">MNIRKATVGDVTDISKLYLKLTKAMADLQPFFFKEETQEESFIKKLIEENTSDILLACNGKEVEGFAFIQEQVTPPFAIFHQHRFAYFLDLLVRPEQQGKGIGTKLINACKEWSKERELDYIQLSVLTNNHSAIQLYKRQGFEEQSLTMYHKL</sequence>
<keyword evidence="5" id="KW-1185">Reference proteome</keyword>
<dbReference type="PANTHER" id="PTHR43877">
    <property type="entry name" value="AMINOALKYLPHOSPHONATE N-ACETYLTRANSFERASE-RELATED-RELATED"/>
    <property type="match status" value="1"/>
</dbReference>
<dbReference type="SUPFAM" id="SSF55729">
    <property type="entry name" value="Acyl-CoA N-acyltransferases (Nat)"/>
    <property type="match status" value="1"/>
</dbReference>
<dbReference type="InterPro" id="IPR016181">
    <property type="entry name" value="Acyl_CoA_acyltransferase"/>
</dbReference>
<reference evidence="4 5" key="1">
    <citation type="submission" date="2023-07" db="EMBL/GenBank/DDBJ databases">
        <title>Genomic Encyclopedia of Type Strains, Phase IV (KMG-IV): sequencing the most valuable type-strain genomes for metagenomic binning, comparative biology and taxonomic classification.</title>
        <authorList>
            <person name="Goeker M."/>
        </authorList>
    </citation>
    <scope>NUCLEOTIDE SEQUENCE [LARGE SCALE GENOMIC DNA]</scope>
    <source>
        <strain evidence="4 5">DSM 23837</strain>
    </source>
</reference>
<evidence type="ECO:0000313" key="4">
    <source>
        <dbReference type="EMBL" id="MDQ0175902.1"/>
    </source>
</evidence>
<keyword evidence="1" id="KW-0808">Transferase</keyword>
<dbReference type="InterPro" id="IPR000182">
    <property type="entry name" value="GNAT_dom"/>
</dbReference>
<dbReference type="Pfam" id="PF00583">
    <property type="entry name" value="Acetyltransf_1"/>
    <property type="match status" value="1"/>
</dbReference>
<comment type="caution">
    <text evidence="4">The sequence shown here is derived from an EMBL/GenBank/DDBJ whole genome shotgun (WGS) entry which is preliminary data.</text>
</comment>
<organism evidence="4 5">
    <name type="scientific">Bacillus chungangensis</name>
    <dbReference type="NCBI Taxonomy" id="587633"/>
    <lineage>
        <taxon>Bacteria</taxon>
        <taxon>Bacillati</taxon>
        <taxon>Bacillota</taxon>
        <taxon>Bacilli</taxon>
        <taxon>Bacillales</taxon>
        <taxon>Bacillaceae</taxon>
        <taxon>Bacillus</taxon>
    </lineage>
</organism>
<evidence type="ECO:0000256" key="2">
    <source>
        <dbReference type="ARBA" id="ARBA00023315"/>
    </source>
</evidence>
<protein>
    <submittedName>
        <fullName evidence="4">Ribosomal protein S18 acetylase RimI-like enzyme</fullName>
    </submittedName>
</protein>
<proteinExistence type="predicted"/>
<accession>A0ABT9WRR2</accession>